<evidence type="ECO:0000313" key="5">
    <source>
        <dbReference type="EMBL" id="MFC6644000.1"/>
    </source>
</evidence>
<dbReference type="PROSITE" id="PS50110">
    <property type="entry name" value="RESPONSE_REGULATORY"/>
    <property type="match status" value="1"/>
</dbReference>
<dbReference type="InterPro" id="IPR011006">
    <property type="entry name" value="CheY-like_superfamily"/>
</dbReference>
<protein>
    <submittedName>
        <fullName evidence="4">Response regulator</fullName>
    </submittedName>
</protein>
<dbReference type="PANTHER" id="PTHR44591:SF3">
    <property type="entry name" value="RESPONSE REGULATORY DOMAIN-CONTAINING PROTEIN"/>
    <property type="match status" value="1"/>
</dbReference>
<keyword evidence="1" id="KW-0597">Phosphoprotein</keyword>
<reference evidence="4" key="3">
    <citation type="submission" date="2024-09" db="EMBL/GenBank/DDBJ databases">
        <authorList>
            <person name="Sun Q."/>
            <person name="Mori K."/>
        </authorList>
    </citation>
    <scope>NUCLEOTIDE SEQUENCE</scope>
    <source>
        <strain evidence="4">NBRC 113428</strain>
    </source>
</reference>
<dbReference type="InterPro" id="IPR001789">
    <property type="entry name" value="Sig_transdc_resp-reg_receiver"/>
</dbReference>
<evidence type="ECO:0000256" key="1">
    <source>
        <dbReference type="ARBA" id="ARBA00022553"/>
    </source>
</evidence>
<name>A0ABW1Z3B9_9RHOB</name>
<dbReference type="Gene3D" id="3.40.50.2300">
    <property type="match status" value="1"/>
</dbReference>
<dbReference type="Pfam" id="PF00072">
    <property type="entry name" value="Response_reg"/>
    <property type="match status" value="1"/>
</dbReference>
<comment type="caution">
    <text evidence="2">Lacks conserved residue(s) required for the propagation of feature annotation.</text>
</comment>
<dbReference type="SUPFAM" id="SSF52172">
    <property type="entry name" value="CheY-like"/>
    <property type="match status" value="1"/>
</dbReference>
<dbReference type="SMART" id="SM00448">
    <property type="entry name" value="REC"/>
    <property type="match status" value="1"/>
</dbReference>
<proteinExistence type="predicted"/>
<dbReference type="Proteomes" id="UP001596403">
    <property type="component" value="Unassembled WGS sequence"/>
</dbReference>
<evidence type="ECO:0000259" key="3">
    <source>
        <dbReference type="PROSITE" id="PS50110"/>
    </source>
</evidence>
<feature type="domain" description="Response regulatory" evidence="3">
    <location>
        <begin position="8"/>
        <end position="121"/>
    </location>
</feature>
<organism evidence="4 6">
    <name type="scientific">Sulfitobacter profundi</name>
    <dbReference type="NCBI Taxonomy" id="2679961"/>
    <lineage>
        <taxon>Bacteria</taxon>
        <taxon>Pseudomonadati</taxon>
        <taxon>Pseudomonadota</taxon>
        <taxon>Alphaproteobacteria</taxon>
        <taxon>Rhodobacterales</taxon>
        <taxon>Roseobacteraceae</taxon>
        <taxon>Sulfitobacter</taxon>
    </lineage>
</organism>
<reference evidence="4" key="1">
    <citation type="journal article" date="2014" name="Int. J. Syst. Evol. Microbiol.">
        <title>Complete genome of a new Firmicutes species belonging to the dominant human colonic microbiota ('Ruminococcus bicirculans') reveals two chromosomes and a selective capacity to utilize plant glucans.</title>
        <authorList>
            <consortium name="NISC Comparative Sequencing Program"/>
            <person name="Wegmann U."/>
            <person name="Louis P."/>
            <person name="Goesmann A."/>
            <person name="Henrissat B."/>
            <person name="Duncan S.H."/>
            <person name="Flint H.J."/>
        </authorList>
    </citation>
    <scope>NUCLEOTIDE SEQUENCE</scope>
    <source>
        <strain evidence="4">NBRC 113428</strain>
    </source>
</reference>
<evidence type="ECO:0000256" key="2">
    <source>
        <dbReference type="PROSITE-ProRule" id="PRU00169"/>
    </source>
</evidence>
<evidence type="ECO:0000313" key="6">
    <source>
        <dbReference type="Proteomes" id="UP001596403"/>
    </source>
</evidence>
<sequence>MIVSDACGVLVVEADPFLRLAAMGLVEDAGLSGYAAAHSANAFTVLTSNNDIGIMFTNIEMPGSLNGLELSKIVRRRWPHIAIIVASGASNVAANSLPTGTTFIAKPYQPETVIAFLKEAASSDRWDAAHRVI</sequence>
<comment type="caution">
    <text evidence="4">The sequence shown here is derived from an EMBL/GenBank/DDBJ whole genome shotgun (WGS) entry which is preliminary data.</text>
</comment>
<accession>A0ABW1Z3B9</accession>
<reference evidence="6" key="2">
    <citation type="journal article" date="2019" name="Int. J. Syst. Evol. Microbiol.">
        <title>The Global Catalogue of Microorganisms (GCM) 10K type strain sequencing project: providing services to taxonomists for standard genome sequencing and annotation.</title>
        <authorList>
            <consortium name="The Broad Institute Genomics Platform"/>
            <consortium name="The Broad Institute Genome Sequencing Center for Infectious Disease"/>
            <person name="Wu L."/>
            <person name="Ma J."/>
        </authorList>
    </citation>
    <scope>NUCLEOTIDE SEQUENCE [LARGE SCALE GENOMIC DNA]</scope>
    <source>
        <strain evidence="6">NBRC 111368</strain>
    </source>
</reference>
<keyword evidence="6" id="KW-1185">Reference proteome</keyword>
<dbReference type="RefSeq" id="WP_132446872.1">
    <property type="nucleotide sequence ID" value="NZ_JBHSWA010000005.1"/>
</dbReference>
<dbReference type="EMBL" id="JBHSWA010000005">
    <property type="protein sequence ID" value="MFC6643878.1"/>
    <property type="molecule type" value="Genomic_DNA"/>
</dbReference>
<dbReference type="EMBL" id="JBHSWA010000005">
    <property type="protein sequence ID" value="MFC6644000.1"/>
    <property type="molecule type" value="Genomic_DNA"/>
</dbReference>
<evidence type="ECO:0000313" key="4">
    <source>
        <dbReference type="EMBL" id="MFC6643878.1"/>
    </source>
</evidence>
<dbReference type="PANTHER" id="PTHR44591">
    <property type="entry name" value="STRESS RESPONSE REGULATOR PROTEIN 1"/>
    <property type="match status" value="1"/>
</dbReference>
<dbReference type="InterPro" id="IPR050595">
    <property type="entry name" value="Bact_response_regulator"/>
</dbReference>
<gene>
    <name evidence="4" type="ORF">ACFQAU_21350</name>
    <name evidence="5" type="ORF">ACFQAU_22080</name>
</gene>